<evidence type="ECO:0000313" key="1">
    <source>
        <dbReference type="EMBL" id="TCT00035.1"/>
    </source>
</evidence>
<dbReference type="AlphaFoldDB" id="A0A4R3LNF1"/>
<reference evidence="1 2" key="1">
    <citation type="submission" date="2019-03" db="EMBL/GenBank/DDBJ databases">
        <title>Genomic Encyclopedia of Type Strains, Phase IV (KMG-IV): sequencing the most valuable type-strain genomes for metagenomic binning, comparative biology and taxonomic classification.</title>
        <authorList>
            <person name="Goeker M."/>
        </authorList>
    </citation>
    <scope>NUCLEOTIDE SEQUENCE [LARGE SCALE GENOMIC DNA]</scope>
    <source>
        <strain evidence="1 2">DSM 21944</strain>
    </source>
</reference>
<gene>
    <name evidence="1" type="ORF">EDC25_10422</name>
</gene>
<organism evidence="1 2">
    <name type="scientific">Pseudofulvimonas gallinarii</name>
    <dbReference type="NCBI Taxonomy" id="634155"/>
    <lineage>
        <taxon>Bacteria</taxon>
        <taxon>Pseudomonadati</taxon>
        <taxon>Pseudomonadota</taxon>
        <taxon>Gammaproteobacteria</taxon>
        <taxon>Lysobacterales</taxon>
        <taxon>Rhodanobacteraceae</taxon>
        <taxon>Pseudofulvimonas</taxon>
    </lineage>
</organism>
<keyword evidence="2" id="KW-1185">Reference proteome</keyword>
<name>A0A4R3LNF1_9GAMM</name>
<dbReference type="EMBL" id="SMAF01000004">
    <property type="protein sequence ID" value="TCT00035.1"/>
    <property type="molecule type" value="Genomic_DNA"/>
</dbReference>
<accession>A0A4R3LNF1</accession>
<sequence length="61" mass="6500">MCLAPVDPALDGAGRVKSSGRGARRPRWGGAYAVRTATGISILHDEYADIEDFAGFHVVEL</sequence>
<evidence type="ECO:0000313" key="2">
    <source>
        <dbReference type="Proteomes" id="UP000294599"/>
    </source>
</evidence>
<dbReference type="Proteomes" id="UP000294599">
    <property type="component" value="Unassembled WGS sequence"/>
</dbReference>
<comment type="caution">
    <text evidence="1">The sequence shown here is derived from an EMBL/GenBank/DDBJ whole genome shotgun (WGS) entry which is preliminary data.</text>
</comment>
<protein>
    <submittedName>
        <fullName evidence="1">Uncharacterized protein</fullName>
    </submittedName>
</protein>
<proteinExistence type="predicted"/>